<evidence type="ECO:0000256" key="1">
    <source>
        <dbReference type="RuleBase" id="RU003513"/>
    </source>
</evidence>
<dbReference type="Gene3D" id="3.40.50.2000">
    <property type="entry name" value="Glycogen Phosphorylase B"/>
    <property type="match status" value="2"/>
</dbReference>
<evidence type="ECO:0000259" key="2">
    <source>
        <dbReference type="Pfam" id="PF02350"/>
    </source>
</evidence>
<dbReference type="EMBL" id="JBHSAP010000018">
    <property type="protein sequence ID" value="MFC4077961.1"/>
    <property type="molecule type" value="Genomic_DNA"/>
</dbReference>
<accession>A0ABV8JG48</accession>
<evidence type="ECO:0000313" key="3">
    <source>
        <dbReference type="EMBL" id="MFC4077961.1"/>
    </source>
</evidence>
<gene>
    <name evidence="3" type="primary">wecB</name>
    <name evidence="3" type="ORF">ACFOUO_14255</name>
</gene>
<dbReference type="NCBIfam" id="TIGR00236">
    <property type="entry name" value="wecB"/>
    <property type="match status" value="1"/>
</dbReference>
<protein>
    <submittedName>
        <fullName evidence="3">Non-hydrolyzing UDP-N-acetylglucosamine 2-epimerase</fullName>
        <ecNumber evidence="3">5.1.3.14</ecNumber>
    </submittedName>
</protein>
<dbReference type="InterPro" id="IPR003331">
    <property type="entry name" value="UDP_GlcNAc_Epimerase_2_dom"/>
</dbReference>
<keyword evidence="4" id="KW-1185">Reference proteome</keyword>
<dbReference type="Proteomes" id="UP001595843">
    <property type="component" value="Unassembled WGS sequence"/>
</dbReference>
<reference evidence="4" key="1">
    <citation type="journal article" date="2019" name="Int. J. Syst. Evol. Microbiol.">
        <title>The Global Catalogue of Microorganisms (GCM) 10K type strain sequencing project: providing services to taxonomists for standard genome sequencing and annotation.</title>
        <authorList>
            <consortium name="The Broad Institute Genomics Platform"/>
            <consortium name="The Broad Institute Genome Sequencing Center for Infectious Disease"/>
            <person name="Wu L."/>
            <person name="Ma J."/>
        </authorList>
    </citation>
    <scope>NUCLEOTIDE SEQUENCE [LARGE SCALE GENOMIC DNA]</scope>
    <source>
        <strain evidence="4">IBRC-M 10813</strain>
    </source>
</reference>
<proteinExistence type="inferred from homology"/>
<organism evidence="3 4">
    <name type="scientific">Salinithrix halophila</name>
    <dbReference type="NCBI Taxonomy" id="1485204"/>
    <lineage>
        <taxon>Bacteria</taxon>
        <taxon>Bacillati</taxon>
        <taxon>Bacillota</taxon>
        <taxon>Bacilli</taxon>
        <taxon>Bacillales</taxon>
        <taxon>Thermoactinomycetaceae</taxon>
        <taxon>Salinithrix</taxon>
    </lineage>
</organism>
<comment type="caution">
    <text evidence="3">The sequence shown here is derived from an EMBL/GenBank/DDBJ whole genome shotgun (WGS) entry which is preliminary data.</text>
</comment>
<evidence type="ECO:0000313" key="4">
    <source>
        <dbReference type="Proteomes" id="UP001595843"/>
    </source>
</evidence>
<dbReference type="RefSeq" id="WP_380705795.1">
    <property type="nucleotide sequence ID" value="NZ_JBHSAP010000018.1"/>
</dbReference>
<dbReference type="CDD" id="cd03786">
    <property type="entry name" value="GTB_UDP-GlcNAc_2-Epimerase"/>
    <property type="match status" value="1"/>
</dbReference>
<dbReference type="PANTHER" id="PTHR43174:SF1">
    <property type="entry name" value="UDP-N-ACETYLGLUCOSAMINE 2-EPIMERASE"/>
    <property type="match status" value="1"/>
</dbReference>
<dbReference type="GO" id="GO:0008761">
    <property type="term" value="F:UDP-N-acetylglucosamine 2-epimerase activity"/>
    <property type="evidence" value="ECO:0007669"/>
    <property type="project" value="UniProtKB-EC"/>
</dbReference>
<dbReference type="SUPFAM" id="SSF53756">
    <property type="entry name" value="UDP-Glycosyltransferase/glycogen phosphorylase"/>
    <property type="match status" value="1"/>
</dbReference>
<feature type="domain" description="UDP-N-acetylglucosamine 2-epimerase" evidence="2">
    <location>
        <begin position="29"/>
        <end position="356"/>
    </location>
</feature>
<dbReference type="InterPro" id="IPR029767">
    <property type="entry name" value="WecB-like"/>
</dbReference>
<dbReference type="EC" id="5.1.3.14" evidence="3"/>
<sequence>MKILTILGTRPEIIRLSLIIPKLDQYASRHILVHTGQNDDQALSDIFFKQMGIRLPDYHIHHGAHSFGKQIGKMFAEVEEILLREKPDRVLLLGDTNSALCTILAERMGFPVYHMEAGNRCFDANVPEEINRKIIDSISSFNLPYTEWSRQNLLREGVPSQRIWVSGNPIYEVLNHFQESIDKSDILQKIGLEKEKYVLVTTHRAENVDHTLHLKTIVNGLRLVAERTGLPVICSVHPRTRSRLKQNNIDPCHPNLIFHSPFGFFDFVKLQKNARAVVTDSGTVQEESCIFGVPAVTIRKSTERPETVACGSNTISGLDSERIAHCVELMIHSRHSWNCPEGYLDPHVSTKVVNMLLGGLNHV</sequence>
<name>A0ABV8JG48_9BACL</name>
<keyword evidence="1 3" id="KW-0413">Isomerase</keyword>
<dbReference type="Pfam" id="PF02350">
    <property type="entry name" value="Epimerase_2"/>
    <property type="match status" value="1"/>
</dbReference>
<dbReference type="PANTHER" id="PTHR43174">
    <property type="entry name" value="UDP-N-ACETYLGLUCOSAMINE 2-EPIMERASE"/>
    <property type="match status" value="1"/>
</dbReference>
<comment type="similarity">
    <text evidence="1">Belongs to the UDP-N-acetylglucosamine 2-epimerase family.</text>
</comment>